<dbReference type="EMBL" id="JBHLTC010000018">
    <property type="protein sequence ID" value="MFC0625319.1"/>
    <property type="molecule type" value="Genomic_DNA"/>
</dbReference>
<reference evidence="3 4" key="1">
    <citation type="submission" date="2024-09" db="EMBL/GenBank/DDBJ databases">
        <authorList>
            <person name="Sun Q."/>
            <person name="Mori K."/>
        </authorList>
    </citation>
    <scope>NUCLEOTIDE SEQUENCE [LARGE SCALE GENOMIC DNA]</scope>
    <source>
        <strain evidence="3 4">CGMCC 1.15906</strain>
    </source>
</reference>
<comment type="caution">
    <text evidence="3">The sequence shown here is derived from an EMBL/GenBank/DDBJ whole genome shotgun (WGS) entry which is preliminary data.</text>
</comment>
<dbReference type="Pfam" id="PF07811">
    <property type="entry name" value="TadE"/>
    <property type="match status" value="1"/>
</dbReference>
<keyword evidence="1" id="KW-1133">Transmembrane helix</keyword>
<feature type="transmembrane region" description="Helical" evidence="1">
    <location>
        <begin position="12"/>
        <end position="38"/>
    </location>
</feature>
<evidence type="ECO:0000313" key="3">
    <source>
        <dbReference type="EMBL" id="MFC0625319.1"/>
    </source>
</evidence>
<protein>
    <submittedName>
        <fullName evidence="3">TadE/TadG family type IV pilus assembly protein</fullName>
    </submittedName>
</protein>
<accession>A0ABV6QL00</accession>
<evidence type="ECO:0000256" key="1">
    <source>
        <dbReference type="SAM" id="Phobius"/>
    </source>
</evidence>
<dbReference type="Proteomes" id="UP001589890">
    <property type="component" value="Unassembled WGS sequence"/>
</dbReference>
<evidence type="ECO:0000259" key="2">
    <source>
        <dbReference type="Pfam" id="PF07811"/>
    </source>
</evidence>
<dbReference type="InterPro" id="IPR012495">
    <property type="entry name" value="TadE-like_dom"/>
</dbReference>
<keyword evidence="1" id="KW-0812">Transmembrane</keyword>
<keyword evidence="4" id="KW-1185">Reference proteome</keyword>
<keyword evidence="1" id="KW-0472">Membrane</keyword>
<evidence type="ECO:0000313" key="4">
    <source>
        <dbReference type="Proteomes" id="UP001589890"/>
    </source>
</evidence>
<gene>
    <name evidence="3" type="ORF">ACFFGN_14665</name>
</gene>
<dbReference type="RefSeq" id="WP_380047612.1">
    <property type="nucleotide sequence ID" value="NZ_JBHLTC010000018.1"/>
</dbReference>
<proteinExistence type="predicted"/>
<sequence length="137" mass="14556">MPGRKRDERGASALELSIIAPMLLGLIFMSVQAALWLYGRSVALNAAQEGVSQLRLIQPPVYNDGLGEQVRAETQAYAARLGGTALRNTRVPDLTYDDVAGQVSVTVAGDTVSLIPGVTLTVTRTATGPIEQFEADN</sequence>
<name>A0ABV6QL00_9ACTN</name>
<feature type="domain" description="TadE-like" evidence="2">
    <location>
        <begin position="10"/>
        <end position="51"/>
    </location>
</feature>
<organism evidence="3 4">
    <name type="scientific">Kribbella deserti</name>
    <dbReference type="NCBI Taxonomy" id="1926257"/>
    <lineage>
        <taxon>Bacteria</taxon>
        <taxon>Bacillati</taxon>
        <taxon>Actinomycetota</taxon>
        <taxon>Actinomycetes</taxon>
        <taxon>Propionibacteriales</taxon>
        <taxon>Kribbellaceae</taxon>
        <taxon>Kribbella</taxon>
    </lineage>
</organism>